<keyword evidence="1" id="KW-0808">Transferase</keyword>
<dbReference type="InterPro" id="IPR036890">
    <property type="entry name" value="HATPase_C_sf"/>
</dbReference>
<name>A0ABW5E2E9_9BACT</name>
<protein>
    <recommendedName>
        <fullName evidence="7">ATP-binding protein</fullName>
    </recommendedName>
</protein>
<dbReference type="SUPFAM" id="SSF55874">
    <property type="entry name" value="ATPase domain of HSP90 chaperone/DNA topoisomerase II/histidine kinase"/>
    <property type="match status" value="1"/>
</dbReference>
<keyword evidence="4" id="KW-1133">Transmembrane helix</keyword>
<dbReference type="Gene3D" id="3.30.565.10">
    <property type="entry name" value="Histidine kinase-like ATPase, C-terminal domain"/>
    <property type="match status" value="1"/>
</dbReference>
<keyword evidence="4" id="KW-0812">Transmembrane</keyword>
<dbReference type="PANTHER" id="PTHR24421">
    <property type="entry name" value="NITRATE/NITRITE SENSOR PROTEIN NARX-RELATED"/>
    <property type="match status" value="1"/>
</dbReference>
<evidence type="ECO:0000313" key="5">
    <source>
        <dbReference type="EMBL" id="MFD2275820.1"/>
    </source>
</evidence>
<accession>A0ABW5E2E9</accession>
<dbReference type="Gene3D" id="2.60.120.260">
    <property type="entry name" value="Galactose-binding domain-like"/>
    <property type="match status" value="2"/>
</dbReference>
<feature type="transmembrane region" description="Helical" evidence="4">
    <location>
        <begin position="21"/>
        <end position="40"/>
    </location>
</feature>
<proteinExistence type="predicted"/>
<reference evidence="6" key="1">
    <citation type="journal article" date="2019" name="Int. J. Syst. Evol. Microbiol.">
        <title>The Global Catalogue of Microorganisms (GCM) 10K type strain sequencing project: providing services to taxonomists for standard genome sequencing and annotation.</title>
        <authorList>
            <consortium name="The Broad Institute Genomics Platform"/>
            <consortium name="The Broad Institute Genome Sequencing Center for Infectious Disease"/>
            <person name="Wu L."/>
            <person name="Ma J."/>
        </authorList>
    </citation>
    <scope>NUCLEOTIDE SEQUENCE [LARGE SCALE GENOMIC DNA]</scope>
    <source>
        <strain evidence="6">JCM 16545</strain>
    </source>
</reference>
<feature type="transmembrane region" description="Helical" evidence="4">
    <location>
        <begin position="446"/>
        <end position="466"/>
    </location>
</feature>
<dbReference type="EMBL" id="JBHUJC010000013">
    <property type="protein sequence ID" value="MFD2275820.1"/>
    <property type="molecule type" value="Genomic_DNA"/>
</dbReference>
<keyword evidence="4" id="KW-0472">Membrane</keyword>
<dbReference type="Proteomes" id="UP001597297">
    <property type="component" value="Unassembled WGS sequence"/>
</dbReference>
<evidence type="ECO:0000256" key="3">
    <source>
        <dbReference type="ARBA" id="ARBA00023012"/>
    </source>
</evidence>
<evidence type="ECO:0000256" key="1">
    <source>
        <dbReference type="ARBA" id="ARBA00022679"/>
    </source>
</evidence>
<evidence type="ECO:0000256" key="2">
    <source>
        <dbReference type="ARBA" id="ARBA00022777"/>
    </source>
</evidence>
<dbReference type="SUPFAM" id="SSF49785">
    <property type="entry name" value="Galactose-binding domain-like"/>
    <property type="match status" value="1"/>
</dbReference>
<comment type="caution">
    <text evidence="5">The sequence shown here is derived from an EMBL/GenBank/DDBJ whole genome shotgun (WGS) entry which is preliminary data.</text>
</comment>
<organism evidence="5 6">
    <name type="scientific">Rubritalea spongiae</name>
    <dbReference type="NCBI Taxonomy" id="430797"/>
    <lineage>
        <taxon>Bacteria</taxon>
        <taxon>Pseudomonadati</taxon>
        <taxon>Verrucomicrobiota</taxon>
        <taxon>Verrucomicrobiia</taxon>
        <taxon>Verrucomicrobiales</taxon>
        <taxon>Rubritaleaceae</taxon>
        <taxon>Rubritalea</taxon>
    </lineage>
</organism>
<keyword evidence="2" id="KW-0418">Kinase</keyword>
<dbReference type="InterPro" id="IPR008979">
    <property type="entry name" value="Galactose-bd-like_sf"/>
</dbReference>
<keyword evidence="3" id="KW-0902">Two-component regulatory system</keyword>
<sequence>MSPIYEDDSTGSGHLITMRNTFLISLILVMTLKALVTASAPTPIDKMSLSQLEDRAEQISGELAQLPNPSMRSGTGTIGFRSKWHPDANHREWIKIDLGGEFMIDEIILVPLIRRDAEGNFLADGVPHNFVIRVGTDEDLVGKVVARYHKPDGTFSGSAPLVISLNPTVASWVKLEAVTLSQRNFDGHYVLQLSEMLVFHQDVNVALRRCVETSSESRGVESAWGSLYLTDGQMPYLMDAAGGNPSVAYLSFSAEEHVFTMDLGKAYPLSEVHLHSLEQGDMVPQSAADGIGVPGQLQILGANRADFQDAVTLLELGPTDLRGSGPIKMWPFPETTCRYVRFVADAPLIRETNETLFKVGFAEIALFSAGQNIALGTNVELDSFNEKPRRSGKSLTDGNNLYGAILPIRNWLEGLARRHALELEKSLVTEELAVRYGRQKRNLKRVGWLAAVLGIGIVATILINWVTRRRYVAKLKERLAADLHDELGADVHAIGLLSDAADTAHASPEEWKTLHRRIREMTERTGIAIRHCANMIEAKGLVIGLAEDMRRAARRSMGRFHHEITMEGEGYLDQLPAQTRLDLLLFYKECLVNISRHSGATGFGTELIASPESLQLTVSDNGTGIAETEGVKVPPSLQRRAKLLGARVEIVQVQGEGTRIKLTLKPRRRLFFRRKNQSLLSL</sequence>
<evidence type="ECO:0008006" key="7">
    <source>
        <dbReference type="Google" id="ProtNLM"/>
    </source>
</evidence>
<dbReference type="RefSeq" id="WP_377136791.1">
    <property type="nucleotide sequence ID" value="NZ_JBHUJC010000013.1"/>
</dbReference>
<keyword evidence="6" id="KW-1185">Reference proteome</keyword>
<evidence type="ECO:0000313" key="6">
    <source>
        <dbReference type="Proteomes" id="UP001597297"/>
    </source>
</evidence>
<evidence type="ECO:0000256" key="4">
    <source>
        <dbReference type="SAM" id="Phobius"/>
    </source>
</evidence>
<dbReference type="InterPro" id="IPR050482">
    <property type="entry name" value="Sensor_HK_TwoCompSys"/>
</dbReference>
<gene>
    <name evidence="5" type="ORF">ACFSQZ_05015</name>
</gene>